<dbReference type="PANTHER" id="PTHR10057">
    <property type="entry name" value="PERIPHERAL-TYPE BENZODIAZEPINE RECEPTOR"/>
    <property type="match status" value="1"/>
</dbReference>
<evidence type="ECO:0000313" key="7">
    <source>
        <dbReference type="EMBL" id="SIQ17034.1"/>
    </source>
</evidence>
<dbReference type="GO" id="GO:0033013">
    <property type="term" value="P:tetrapyrrole metabolic process"/>
    <property type="evidence" value="ECO:0007669"/>
    <property type="project" value="UniProtKB-ARBA"/>
</dbReference>
<feature type="transmembrane region" description="Helical" evidence="6">
    <location>
        <begin position="94"/>
        <end position="119"/>
    </location>
</feature>
<dbReference type="AlphaFoldDB" id="A0A8G2FL56"/>
<feature type="transmembrane region" description="Helical" evidence="6">
    <location>
        <begin position="30"/>
        <end position="54"/>
    </location>
</feature>
<dbReference type="FunFam" id="1.20.1260.100:FF:000001">
    <property type="entry name" value="translocator protein 2"/>
    <property type="match status" value="1"/>
</dbReference>
<evidence type="ECO:0000313" key="8">
    <source>
        <dbReference type="Proteomes" id="UP000186308"/>
    </source>
</evidence>
<comment type="subcellular location">
    <subcellularLocation>
        <location evidence="1">Membrane</location>
        <topology evidence="1">Multi-pass membrane protein</topology>
    </subcellularLocation>
</comment>
<dbReference type="InterPro" id="IPR004307">
    <property type="entry name" value="TspO_MBR"/>
</dbReference>
<gene>
    <name evidence="7" type="ORF">SAMN05421828_10290</name>
</gene>
<dbReference type="Proteomes" id="UP000186308">
    <property type="component" value="Unassembled WGS sequence"/>
</dbReference>
<evidence type="ECO:0000256" key="4">
    <source>
        <dbReference type="ARBA" id="ARBA00022989"/>
    </source>
</evidence>
<evidence type="ECO:0000256" key="3">
    <source>
        <dbReference type="ARBA" id="ARBA00022692"/>
    </source>
</evidence>
<dbReference type="Gene3D" id="1.20.1260.100">
    <property type="entry name" value="TspO/MBR protein"/>
    <property type="match status" value="1"/>
</dbReference>
<dbReference type="GO" id="GO:0016020">
    <property type="term" value="C:membrane"/>
    <property type="evidence" value="ECO:0007669"/>
    <property type="project" value="UniProtKB-SubCell"/>
</dbReference>
<dbReference type="CDD" id="cd15904">
    <property type="entry name" value="TSPO_MBR"/>
    <property type="match status" value="1"/>
</dbReference>
<dbReference type="InterPro" id="IPR038330">
    <property type="entry name" value="TspO/MBR-related_sf"/>
</dbReference>
<evidence type="ECO:0000256" key="6">
    <source>
        <dbReference type="SAM" id="Phobius"/>
    </source>
</evidence>
<dbReference type="Pfam" id="PF03073">
    <property type="entry name" value="TspO_MBR"/>
    <property type="match status" value="1"/>
</dbReference>
<feature type="transmembrane region" description="Helical" evidence="6">
    <location>
        <begin position="131"/>
        <end position="153"/>
    </location>
</feature>
<reference evidence="7 8" key="1">
    <citation type="submission" date="2017-01" db="EMBL/GenBank/DDBJ databases">
        <authorList>
            <person name="Varghese N."/>
            <person name="Submissions S."/>
        </authorList>
    </citation>
    <scope>NUCLEOTIDE SEQUENCE [LARGE SCALE GENOMIC DNA]</scope>
    <source>
        <strain evidence="7 8">ATCC 35905</strain>
    </source>
</reference>
<sequence length="187" mass="20172">MTALAVGQFRDTRTGDRNHMSWFGGHWGPVLVAAVTATVVAGAGGAASTIGPWYRGLRKPSWQPPPWLFGPVWTLIFALIAGAGVIGWEAAPSVTSATFLLVLFGINAVFNVAWSVLFFTMRRPDWALIDIAPLWLTILALVVTTAQFAGTAALLLMPYLLWVTFAGYLNLVIVRLNAPFTVTAQAE</sequence>
<proteinExistence type="inferred from homology"/>
<accession>A0A8G2FL56</accession>
<name>A0A8G2FL56_ACIRU</name>
<protein>
    <submittedName>
        <fullName evidence="7">TspO and MBR related proteins</fullName>
    </submittedName>
</protein>
<feature type="transmembrane region" description="Helical" evidence="6">
    <location>
        <begin position="66"/>
        <end position="88"/>
    </location>
</feature>
<keyword evidence="8" id="KW-1185">Reference proteome</keyword>
<dbReference type="EMBL" id="FTNE01000002">
    <property type="protein sequence ID" value="SIQ17034.1"/>
    <property type="molecule type" value="Genomic_DNA"/>
</dbReference>
<dbReference type="PANTHER" id="PTHR10057:SF0">
    <property type="entry name" value="TRANSLOCATOR PROTEIN"/>
    <property type="match status" value="1"/>
</dbReference>
<keyword evidence="3 6" id="KW-0812">Transmembrane</keyword>
<evidence type="ECO:0000256" key="1">
    <source>
        <dbReference type="ARBA" id="ARBA00004141"/>
    </source>
</evidence>
<comment type="similarity">
    <text evidence="2">Belongs to the TspO/BZRP family.</text>
</comment>
<feature type="transmembrane region" description="Helical" evidence="6">
    <location>
        <begin position="159"/>
        <end position="178"/>
    </location>
</feature>
<evidence type="ECO:0000256" key="2">
    <source>
        <dbReference type="ARBA" id="ARBA00007524"/>
    </source>
</evidence>
<keyword evidence="4 6" id="KW-1133">Transmembrane helix</keyword>
<evidence type="ECO:0000256" key="5">
    <source>
        <dbReference type="ARBA" id="ARBA00023136"/>
    </source>
</evidence>
<organism evidence="7 8">
    <name type="scientific">Acidiphilium rubrum</name>
    <dbReference type="NCBI Taxonomy" id="526"/>
    <lineage>
        <taxon>Bacteria</taxon>
        <taxon>Pseudomonadati</taxon>
        <taxon>Pseudomonadota</taxon>
        <taxon>Alphaproteobacteria</taxon>
        <taxon>Acetobacterales</taxon>
        <taxon>Acidocellaceae</taxon>
        <taxon>Acidiphilium</taxon>
    </lineage>
</organism>
<keyword evidence="5 6" id="KW-0472">Membrane</keyword>
<dbReference type="PIRSF" id="PIRSF005859">
    <property type="entry name" value="PBR"/>
    <property type="match status" value="1"/>
</dbReference>
<comment type="caution">
    <text evidence="7">The sequence shown here is derived from an EMBL/GenBank/DDBJ whole genome shotgun (WGS) entry which is preliminary data.</text>
</comment>